<keyword evidence="3" id="KW-1185">Reference proteome</keyword>
<evidence type="ECO:0000313" key="2">
    <source>
        <dbReference type="EMBL" id="WOE76366.1"/>
    </source>
</evidence>
<proteinExistence type="predicted"/>
<reference evidence="2 3" key="1">
    <citation type="submission" date="2023-10" db="EMBL/GenBank/DDBJ databases">
        <title>Complete genome sequence of a Sphingomonadaceae bacterium.</title>
        <authorList>
            <person name="Yan C."/>
        </authorList>
    </citation>
    <scope>NUCLEOTIDE SEQUENCE [LARGE SCALE GENOMIC DNA]</scope>
    <source>
        <strain evidence="2 3">SCSIO 66989</strain>
    </source>
</reference>
<dbReference type="RefSeq" id="WP_317084036.1">
    <property type="nucleotide sequence ID" value="NZ_CP136594.1"/>
</dbReference>
<accession>A0AA97F9G4</accession>
<evidence type="ECO:0000313" key="3">
    <source>
        <dbReference type="Proteomes" id="UP001302429"/>
    </source>
</evidence>
<feature type="region of interest" description="Disordered" evidence="1">
    <location>
        <begin position="384"/>
        <end position="419"/>
    </location>
</feature>
<dbReference type="Pfam" id="PF10926">
    <property type="entry name" value="DUF2800"/>
    <property type="match status" value="1"/>
</dbReference>
<dbReference type="KEGG" id="acoa:RB602_06535"/>
<feature type="compositionally biased region" description="Basic and acidic residues" evidence="1">
    <location>
        <begin position="393"/>
        <end position="406"/>
    </location>
</feature>
<dbReference type="Proteomes" id="UP001302429">
    <property type="component" value="Chromosome"/>
</dbReference>
<gene>
    <name evidence="2" type="ORF">RB602_06535</name>
</gene>
<organism evidence="2 3">
    <name type="scientific">Alterisphingorhabdus coralli</name>
    <dbReference type="NCBI Taxonomy" id="3071408"/>
    <lineage>
        <taxon>Bacteria</taxon>
        <taxon>Pseudomonadati</taxon>
        <taxon>Pseudomonadota</taxon>
        <taxon>Alphaproteobacteria</taxon>
        <taxon>Sphingomonadales</taxon>
        <taxon>Sphingomonadaceae</taxon>
        <taxon>Alterisphingorhabdus (ex Yan et al. 2024)</taxon>
    </lineage>
</organism>
<sequence>MSQHARLSPSAAESWMTCAGYPNAVAGLPNLSSEYAAEGTAAHEVADDCLSLGMDAYDFIGSRIKVEDTDAEGEVVQPWEFDWTYEDAVALQPGIDEIRSFGGVFFGEHRVDLSEVMKVDNQFGTLDRGVVLDDLIIVGDLKWGRGIPVSPIRNKQLMIYALGFWQNVARHHTNATDFLFIIDQPRCQGGGGHWRCTLDELLAFRDEVRVAARNTLDADAPRKASAKGCYWCDRRKQPPTEDGAVSGCKTYDDFALDVIGTSFDGIDSGEDHELPQITALSAQRRSWIVRHKSVIEKWLESIHTQVIQDGLNGLPTPGHKVVDGRRGRKAWVDEDMAEIWLAYKLDALPYEQKMLSPAKALEALHKAEREALANLDLFKEGQPKPILVDENDERPARASVDDKFSEVESSEVQVTEEEL</sequence>
<protein>
    <submittedName>
        <fullName evidence="2">DUF2800 domain-containing protein</fullName>
    </submittedName>
</protein>
<dbReference type="InterPro" id="IPR021229">
    <property type="entry name" value="DUF2800"/>
</dbReference>
<dbReference type="EMBL" id="CP136594">
    <property type="protein sequence ID" value="WOE76366.1"/>
    <property type="molecule type" value="Genomic_DNA"/>
</dbReference>
<evidence type="ECO:0000256" key="1">
    <source>
        <dbReference type="SAM" id="MobiDB-lite"/>
    </source>
</evidence>
<dbReference type="AlphaFoldDB" id="A0AA97F9G4"/>
<name>A0AA97F9G4_9SPHN</name>